<feature type="compositionally biased region" description="Low complexity" evidence="1">
    <location>
        <begin position="89"/>
        <end position="101"/>
    </location>
</feature>
<name>A0ABU6VMQ6_9FABA</name>
<keyword evidence="3" id="KW-1185">Reference proteome</keyword>
<feature type="region of interest" description="Disordered" evidence="1">
    <location>
        <begin position="82"/>
        <end position="101"/>
    </location>
</feature>
<evidence type="ECO:0000256" key="1">
    <source>
        <dbReference type="SAM" id="MobiDB-lite"/>
    </source>
</evidence>
<evidence type="ECO:0000313" key="2">
    <source>
        <dbReference type="EMBL" id="MED6173965.1"/>
    </source>
</evidence>
<dbReference type="Proteomes" id="UP001341840">
    <property type="component" value="Unassembled WGS sequence"/>
</dbReference>
<comment type="caution">
    <text evidence="2">The sequence shown here is derived from an EMBL/GenBank/DDBJ whole genome shotgun (WGS) entry which is preliminary data.</text>
</comment>
<protein>
    <submittedName>
        <fullName evidence="2">Uncharacterized protein</fullName>
    </submittedName>
</protein>
<evidence type="ECO:0000313" key="3">
    <source>
        <dbReference type="Proteomes" id="UP001341840"/>
    </source>
</evidence>
<reference evidence="2 3" key="1">
    <citation type="journal article" date="2023" name="Plants (Basel)">
        <title>Bridging the Gap: Combining Genomics and Transcriptomics Approaches to Understand Stylosanthes scabra, an Orphan Legume from the Brazilian Caatinga.</title>
        <authorList>
            <person name="Ferreira-Neto J.R.C."/>
            <person name="da Silva M.D."/>
            <person name="Binneck E."/>
            <person name="de Melo N.F."/>
            <person name="da Silva R.H."/>
            <person name="de Melo A.L.T.M."/>
            <person name="Pandolfi V."/>
            <person name="Bustamante F.O."/>
            <person name="Brasileiro-Vidal A.C."/>
            <person name="Benko-Iseppon A.M."/>
        </authorList>
    </citation>
    <scope>NUCLEOTIDE SEQUENCE [LARGE SCALE GENOMIC DNA]</scope>
    <source>
        <tissue evidence="2">Leaves</tissue>
    </source>
</reference>
<gene>
    <name evidence="2" type="ORF">PIB30_064628</name>
</gene>
<sequence>MKLRFFGPALGPHATLQVKRFKFHRGDEANMCKAWEIRMVKAWGLMHNIHEKGAPHHWIPDDIFRRYEEYWRSPEYQAMRRANKANRASSTGGSLHTGGSTIYPAAAKKMATEIGRDPT</sequence>
<proteinExistence type="predicted"/>
<organism evidence="2 3">
    <name type="scientific">Stylosanthes scabra</name>
    <dbReference type="NCBI Taxonomy" id="79078"/>
    <lineage>
        <taxon>Eukaryota</taxon>
        <taxon>Viridiplantae</taxon>
        <taxon>Streptophyta</taxon>
        <taxon>Embryophyta</taxon>
        <taxon>Tracheophyta</taxon>
        <taxon>Spermatophyta</taxon>
        <taxon>Magnoliopsida</taxon>
        <taxon>eudicotyledons</taxon>
        <taxon>Gunneridae</taxon>
        <taxon>Pentapetalae</taxon>
        <taxon>rosids</taxon>
        <taxon>fabids</taxon>
        <taxon>Fabales</taxon>
        <taxon>Fabaceae</taxon>
        <taxon>Papilionoideae</taxon>
        <taxon>50 kb inversion clade</taxon>
        <taxon>dalbergioids sensu lato</taxon>
        <taxon>Dalbergieae</taxon>
        <taxon>Pterocarpus clade</taxon>
        <taxon>Stylosanthes</taxon>
    </lineage>
</organism>
<dbReference type="EMBL" id="JASCZI010151667">
    <property type="protein sequence ID" value="MED6173965.1"/>
    <property type="molecule type" value="Genomic_DNA"/>
</dbReference>
<accession>A0ABU6VMQ6</accession>